<keyword evidence="1" id="KW-0732">Signal</keyword>
<protein>
    <recommendedName>
        <fullName evidence="4">YpeB-like protein with protease inhibitory function</fullName>
    </recommendedName>
</protein>
<sequence>MRFPAATLLAVAFFAGTAQAQTPQSVVELLAAGYDIINVSPIAESYAVFLEKDDTVVICQIGFKDGAFSTDRCYPLDR</sequence>
<accession>A0A4R2CKT7</accession>
<feature type="signal peptide" evidence="1">
    <location>
        <begin position="1"/>
        <end position="20"/>
    </location>
</feature>
<keyword evidence="3" id="KW-1185">Reference proteome</keyword>
<dbReference type="Proteomes" id="UP000295351">
    <property type="component" value="Unassembled WGS sequence"/>
</dbReference>
<dbReference type="AlphaFoldDB" id="A0A4R2CKT7"/>
<evidence type="ECO:0000256" key="1">
    <source>
        <dbReference type="SAM" id="SignalP"/>
    </source>
</evidence>
<evidence type="ECO:0000313" key="2">
    <source>
        <dbReference type="EMBL" id="TCN40572.1"/>
    </source>
</evidence>
<feature type="chain" id="PRO_5020594163" description="YpeB-like protein with protease inhibitory function" evidence="1">
    <location>
        <begin position="21"/>
        <end position="78"/>
    </location>
</feature>
<dbReference type="EMBL" id="SLVX01000015">
    <property type="protein sequence ID" value="TCN40572.1"/>
    <property type="molecule type" value="Genomic_DNA"/>
</dbReference>
<evidence type="ECO:0000313" key="3">
    <source>
        <dbReference type="Proteomes" id="UP000295351"/>
    </source>
</evidence>
<reference evidence="2 3" key="1">
    <citation type="submission" date="2019-03" db="EMBL/GenBank/DDBJ databases">
        <title>Genomic Encyclopedia of Type Strains, Phase IV (KMG-IV): sequencing the most valuable type-strain genomes for metagenomic binning, comparative biology and taxonomic classification.</title>
        <authorList>
            <person name="Goeker M."/>
        </authorList>
    </citation>
    <scope>NUCLEOTIDE SEQUENCE [LARGE SCALE GENOMIC DNA]</scope>
    <source>
        <strain evidence="2 3">DSM 18401</strain>
    </source>
</reference>
<name>A0A4R2CKT7_SHIGR</name>
<dbReference type="RefSeq" id="WP_133035541.1">
    <property type="nucleotide sequence ID" value="NZ_BAABEI010000012.1"/>
</dbReference>
<evidence type="ECO:0008006" key="4">
    <source>
        <dbReference type="Google" id="ProtNLM"/>
    </source>
</evidence>
<comment type="caution">
    <text evidence="2">The sequence shown here is derived from an EMBL/GenBank/DDBJ whole genome shotgun (WGS) entry which is preliminary data.</text>
</comment>
<gene>
    <name evidence="2" type="ORF">EV665_11515</name>
</gene>
<proteinExistence type="predicted"/>
<organism evidence="2 3">
    <name type="scientific">Shinella granuli</name>
    <dbReference type="NCBI Taxonomy" id="323621"/>
    <lineage>
        <taxon>Bacteria</taxon>
        <taxon>Pseudomonadati</taxon>
        <taxon>Pseudomonadota</taxon>
        <taxon>Alphaproteobacteria</taxon>
        <taxon>Hyphomicrobiales</taxon>
        <taxon>Rhizobiaceae</taxon>
        <taxon>Shinella</taxon>
    </lineage>
</organism>